<dbReference type="FunFam" id="3.10.580.10:FF:000002">
    <property type="entry name" value="Magnesium/cobalt efflux protein CorC"/>
    <property type="match status" value="1"/>
</dbReference>
<dbReference type="PANTHER" id="PTHR22777:SF32">
    <property type="entry name" value="UPF0053 INNER MEMBRANE PROTEIN YFJD"/>
    <property type="match status" value="1"/>
</dbReference>
<feature type="domain" description="CBS" evidence="9">
    <location>
        <begin position="139"/>
        <end position="196"/>
    </location>
</feature>
<dbReference type="PROSITE" id="PS51371">
    <property type="entry name" value="CBS"/>
    <property type="match status" value="2"/>
</dbReference>
<dbReference type="InterPro" id="IPR044751">
    <property type="entry name" value="Ion_transp-like_CBS"/>
</dbReference>
<dbReference type="GO" id="GO:0005886">
    <property type="term" value="C:plasma membrane"/>
    <property type="evidence" value="ECO:0007669"/>
    <property type="project" value="UniProtKB-SubCell"/>
</dbReference>
<dbReference type="InterPro" id="IPR005170">
    <property type="entry name" value="Transptr-assoc_dom"/>
</dbReference>
<evidence type="ECO:0000313" key="10">
    <source>
        <dbReference type="EMBL" id="RZO22731.1"/>
    </source>
</evidence>
<dbReference type="Proteomes" id="UP000315782">
    <property type="component" value="Unassembled WGS sequence"/>
</dbReference>
<evidence type="ECO:0000256" key="3">
    <source>
        <dbReference type="ARBA" id="ARBA00022475"/>
    </source>
</evidence>
<dbReference type="InterPro" id="IPR016169">
    <property type="entry name" value="FAD-bd_PCMH_sub2"/>
</dbReference>
<evidence type="ECO:0000256" key="5">
    <source>
        <dbReference type="ARBA" id="ARBA00023122"/>
    </source>
</evidence>
<keyword evidence="3" id="KW-1003">Cell membrane</keyword>
<feature type="domain" description="CBS" evidence="9">
    <location>
        <begin position="74"/>
        <end position="134"/>
    </location>
</feature>
<comment type="caution">
    <text evidence="10">The sequence shown here is derived from an EMBL/GenBank/DDBJ whole genome shotgun (WGS) entry which is preliminary data.</text>
</comment>
<dbReference type="EMBL" id="SHBI01000002">
    <property type="protein sequence ID" value="RZO22731.1"/>
    <property type="molecule type" value="Genomic_DNA"/>
</dbReference>
<reference evidence="10 11" key="1">
    <citation type="submission" date="2019-02" db="EMBL/GenBank/DDBJ databases">
        <title>Prokaryotic population dynamics and viral predation in marine succession experiment using metagenomics: the confinement effect.</title>
        <authorList>
            <person name="Haro-Moreno J.M."/>
            <person name="Rodriguez-Valera F."/>
            <person name="Lopez-Perez M."/>
        </authorList>
    </citation>
    <scope>NUCLEOTIDE SEQUENCE [LARGE SCALE GENOMIC DNA]</scope>
    <source>
        <strain evidence="10">MED-G163</strain>
    </source>
</reference>
<dbReference type="Gene3D" id="3.30.465.10">
    <property type="match status" value="1"/>
</dbReference>
<dbReference type="InterPro" id="IPR046342">
    <property type="entry name" value="CBS_dom_sf"/>
</dbReference>
<keyword evidence="5 8" id="KW-0129">CBS domain</keyword>
<evidence type="ECO:0000256" key="2">
    <source>
        <dbReference type="ARBA" id="ARBA00006337"/>
    </source>
</evidence>
<dbReference type="SMART" id="SM01091">
    <property type="entry name" value="CorC_HlyC"/>
    <property type="match status" value="1"/>
</dbReference>
<evidence type="ECO:0000256" key="8">
    <source>
        <dbReference type="PROSITE-ProRule" id="PRU00703"/>
    </source>
</evidence>
<dbReference type="InterPro" id="IPR000644">
    <property type="entry name" value="CBS_dom"/>
</dbReference>
<dbReference type="Gene3D" id="3.10.580.10">
    <property type="entry name" value="CBS-domain"/>
    <property type="match status" value="1"/>
</dbReference>
<dbReference type="GO" id="GO:0050660">
    <property type="term" value="F:flavin adenine dinucleotide binding"/>
    <property type="evidence" value="ECO:0007669"/>
    <property type="project" value="InterPro"/>
</dbReference>
<dbReference type="SUPFAM" id="SSF54631">
    <property type="entry name" value="CBS-domain pair"/>
    <property type="match status" value="1"/>
</dbReference>
<comment type="similarity">
    <text evidence="2">Belongs to the UPF0053 family.</text>
</comment>
<dbReference type="AlphaFoldDB" id="A0A520MNE1"/>
<dbReference type="CDD" id="cd04590">
    <property type="entry name" value="CBS_pair_CorC_HlyC_assoc"/>
    <property type="match status" value="1"/>
</dbReference>
<dbReference type="SUPFAM" id="SSF56176">
    <property type="entry name" value="FAD-binding/transporter-associated domain-like"/>
    <property type="match status" value="1"/>
</dbReference>
<evidence type="ECO:0000256" key="4">
    <source>
        <dbReference type="ARBA" id="ARBA00022737"/>
    </source>
</evidence>
<evidence type="ECO:0000256" key="6">
    <source>
        <dbReference type="ARBA" id="ARBA00037273"/>
    </source>
</evidence>
<dbReference type="SMART" id="SM00116">
    <property type="entry name" value="CBS"/>
    <property type="match status" value="2"/>
</dbReference>
<gene>
    <name evidence="10" type="ORF">EVA96_00865</name>
</gene>
<name>A0A520MNE1_9GAMM</name>
<comment type="function">
    <text evidence="6">Plays a role in the transport of magnesium and cobalt ions.</text>
</comment>
<evidence type="ECO:0000313" key="11">
    <source>
        <dbReference type="Proteomes" id="UP000315782"/>
    </source>
</evidence>
<dbReference type="InterPro" id="IPR036318">
    <property type="entry name" value="FAD-bd_PCMH-like_sf"/>
</dbReference>
<sequence>MNQKSENEDVHPPSGIIYKLKKYFKNPFFIKTQSVSEVTDFLKDAVDLNIIDKEAESIANKAIRLGKTTVKEIMVPKVDMVTVSLGEETDIIIDRIIESGHSRYPVIGNERDDVAGILLAKDILPKIVNGEADFNLLDMLREPNVVPETKKADSLLEEFKTDKSHLAVVIDEYGTICGLVTIEDILEELVGEIEDEHDIEEDGIVEISKGTFSADAKVEIEEFVEFFNLNTDLLEIDTETLGGFVINQLGVLPKVGDKIEIDNLTIKVTHADDRKIDKVLITKN</sequence>
<dbReference type="Pfam" id="PF03471">
    <property type="entry name" value="CorC_HlyC"/>
    <property type="match status" value="1"/>
</dbReference>
<protein>
    <recommendedName>
        <fullName evidence="7">Magnesium and cobalt efflux protein CorC</fullName>
    </recommendedName>
</protein>
<organism evidence="10 11">
    <name type="scientific">SAR86 cluster bacterium</name>
    <dbReference type="NCBI Taxonomy" id="2030880"/>
    <lineage>
        <taxon>Bacteria</taxon>
        <taxon>Pseudomonadati</taxon>
        <taxon>Pseudomonadota</taxon>
        <taxon>Gammaproteobacteria</taxon>
        <taxon>SAR86 cluster</taxon>
    </lineage>
</organism>
<evidence type="ECO:0000256" key="1">
    <source>
        <dbReference type="ARBA" id="ARBA00004651"/>
    </source>
</evidence>
<evidence type="ECO:0000259" key="9">
    <source>
        <dbReference type="PROSITE" id="PS51371"/>
    </source>
</evidence>
<proteinExistence type="inferred from homology"/>
<comment type="subcellular location">
    <subcellularLocation>
        <location evidence="1">Cell membrane</location>
        <topology evidence="1">Multi-pass membrane protein</topology>
    </subcellularLocation>
</comment>
<evidence type="ECO:0000256" key="7">
    <source>
        <dbReference type="ARBA" id="ARBA00040729"/>
    </source>
</evidence>
<dbReference type="Pfam" id="PF00571">
    <property type="entry name" value="CBS"/>
    <property type="match status" value="2"/>
</dbReference>
<keyword evidence="4" id="KW-0677">Repeat</keyword>
<keyword evidence="3" id="KW-0472">Membrane</keyword>
<dbReference type="PANTHER" id="PTHR22777">
    <property type="entry name" value="HEMOLYSIN-RELATED"/>
    <property type="match status" value="1"/>
</dbReference>
<accession>A0A520MNE1</accession>